<dbReference type="AlphaFoldDB" id="A0AAW4IXT4"/>
<organism evidence="3 4">
    <name type="scientific">Psychrobacter halodurans</name>
    <dbReference type="NCBI Taxonomy" id="2818439"/>
    <lineage>
        <taxon>Bacteria</taxon>
        <taxon>Pseudomonadati</taxon>
        <taxon>Pseudomonadota</taxon>
        <taxon>Gammaproteobacteria</taxon>
        <taxon>Moraxellales</taxon>
        <taxon>Moraxellaceae</taxon>
        <taxon>Psychrobacter</taxon>
    </lineage>
</organism>
<reference evidence="3 4" key="1">
    <citation type="submission" date="2021-03" db="EMBL/GenBank/DDBJ databases">
        <authorList>
            <person name="Shang D.-D."/>
            <person name="Du Z.-J."/>
            <person name="Chen G.-J."/>
        </authorList>
    </citation>
    <scope>NUCLEOTIDE SEQUENCE [LARGE SCALE GENOMIC DNA]</scope>
    <source>
        <strain evidence="3 4">F2608</strain>
    </source>
</reference>
<comment type="caution">
    <text evidence="3">The sequence shown here is derived from an EMBL/GenBank/DDBJ whole genome shotgun (WGS) entry which is preliminary data.</text>
</comment>
<dbReference type="Pfam" id="PF08906">
    <property type="entry name" value="T6SS_Tdi1_C"/>
    <property type="match status" value="1"/>
</dbReference>
<dbReference type="InterPro" id="IPR015002">
    <property type="entry name" value="T6SS_Tdi1_C"/>
</dbReference>
<feature type="domain" description="GAD-related" evidence="1">
    <location>
        <begin position="10"/>
        <end position="110"/>
    </location>
</feature>
<evidence type="ECO:0000313" key="3">
    <source>
        <dbReference type="EMBL" id="MBO1518009.1"/>
    </source>
</evidence>
<dbReference type="Proteomes" id="UP000664161">
    <property type="component" value="Unassembled WGS sequence"/>
</dbReference>
<name>A0AAW4IXT4_9GAMM</name>
<proteinExistence type="predicted"/>
<dbReference type="Pfam" id="PF08887">
    <property type="entry name" value="GAD-like"/>
    <property type="match status" value="1"/>
</dbReference>
<evidence type="ECO:0000259" key="2">
    <source>
        <dbReference type="Pfam" id="PF08906"/>
    </source>
</evidence>
<keyword evidence="4" id="KW-1185">Reference proteome</keyword>
<sequence>MNNFIIDEGFDLFMEDFGQPDWQQPADQAILDYYKGKLPDKLLFYWEKMGFCRFKQGLFWIVNPTDYEDELALWLGEDVLKQDNYYVIARSGFGKLYVWGEKIGHAYTITPTLGWVYQEKGEAKDIAKGLADRKIELFFAFKETKYVDMVDNNSKPLFKRCVKKFGALEYDEMFGFVPALAISDNASIKNIDKMNIFVHLNLLPDLIEIQYIDFKRLGQTAFGVDDDSNLLDLDDLI</sequence>
<dbReference type="InterPro" id="IPR014983">
    <property type="entry name" value="GAD-rel"/>
</dbReference>
<feature type="domain" description="T6SS immunity protein Tdi1 C-terminal" evidence="2">
    <location>
        <begin position="133"/>
        <end position="206"/>
    </location>
</feature>
<protein>
    <submittedName>
        <fullName evidence="3">DUF1851 domain-containing protein</fullName>
    </submittedName>
</protein>
<evidence type="ECO:0000313" key="4">
    <source>
        <dbReference type="Proteomes" id="UP000664161"/>
    </source>
</evidence>
<gene>
    <name evidence="3" type="ORF">J3491_11815</name>
</gene>
<evidence type="ECO:0000259" key="1">
    <source>
        <dbReference type="Pfam" id="PF08887"/>
    </source>
</evidence>
<dbReference type="EMBL" id="JAGBKN010000049">
    <property type="protein sequence ID" value="MBO1518009.1"/>
    <property type="molecule type" value="Genomic_DNA"/>
</dbReference>
<dbReference type="RefSeq" id="WP_075100798.1">
    <property type="nucleotide sequence ID" value="NZ_JAGBKN010000049.1"/>
</dbReference>
<accession>A0AAW4IXT4</accession>